<evidence type="ECO:0000259" key="5">
    <source>
        <dbReference type="PROSITE" id="PS50011"/>
    </source>
</evidence>
<dbReference type="InterPro" id="IPR000719">
    <property type="entry name" value="Prot_kinase_dom"/>
</dbReference>
<name>A0AAV0TUK0_HYABA</name>
<dbReference type="SUPFAM" id="SSF56112">
    <property type="entry name" value="Protein kinase-like (PK-like)"/>
    <property type="match status" value="1"/>
</dbReference>
<dbReference type="EMBL" id="CANTFL010000810">
    <property type="protein sequence ID" value="CAI5727844.1"/>
    <property type="molecule type" value="Genomic_DNA"/>
</dbReference>
<dbReference type="PANTHER" id="PTHR44329">
    <property type="entry name" value="SERINE/THREONINE-PROTEIN KINASE TNNI3K-RELATED"/>
    <property type="match status" value="1"/>
</dbReference>
<evidence type="ECO:0000256" key="1">
    <source>
        <dbReference type="ARBA" id="ARBA00022614"/>
    </source>
</evidence>
<feature type="chain" id="PRO_5043561318" description="Protein kinase domain-containing protein" evidence="4">
    <location>
        <begin position="19"/>
        <end position="689"/>
    </location>
</feature>
<dbReference type="InterPro" id="IPR001245">
    <property type="entry name" value="Ser-Thr/Tyr_kinase_cat_dom"/>
</dbReference>
<feature type="domain" description="Protein kinase" evidence="5">
    <location>
        <begin position="419"/>
        <end position="689"/>
    </location>
</feature>
<evidence type="ECO:0000313" key="6">
    <source>
        <dbReference type="EMBL" id="CAI5727844.1"/>
    </source>
</evidence>
<reference evidence="6" key="1">
    <citation type="submission" date="2022-12" db="EMBL/GenBank/DDBJ databases">
        <authorList>
            <person name="Webb A."/>
        </authorList>
    </citation>
    <scope>NUCLEOTIDE SEQUENCE</scope>
    <source>
        <strain evidence="6">Hp1</strain>
    </source>
</reference>
<evidence type="ECO:0000256" key="4">
    <source>
        <dbReference type="SAM" id="SignalP"/>
    </source>
</evidence>
<proteinExistence type="predicted"/>
<keyword evidence="7" id="KW-1185">Reference proteome</keyword>
<evidence type="ECO:0000256" key="3">
    <source>
        <dbReference type="SAM" id="Phobius"/>
    </source>
</evidence>
<sequence length="689" mass="74482">MWRFLALWLSLHLGAPRADVCTELTQNVLTSVGCPSRCASTPCVLYSPSQKECIELGASGPCYNQSDYEAPGSSSECELTYQCLDTLLWDGNQWFLTLEANADTAEKTMAHVTQVSNLSYSSSTLSVQLQGVPSESIDKSVIKDISLDQSFFDTPSSVVSMFLISVNLRNILSSVKLATTYSTLFLTNTNLNKVPEQLGTFSAITKLDLSLNYISELPDNTSNVWAGLGTVTDLNLAENTLAEFPVVLNNLQTLNLSGNVYTSIPDNVYTMAESGALKSLYMVGCNLSNVQVTDTQLALLQNLAAFDADVTITDCGSGYSATKLSNAEAQVCAASTSSSSGSGRTVAIVLGVGCGALVLAVIVFVWYRKKHGRTFATKGGSTVFGTDMGSSLTGGDTTFGSSIWDDPDLLAVRVEHRDVEAIKLLSRGGFGEVWLGLYMNENVAIKRLLSDKKTMQDALAFATEIKVMARLEHPKIVHFIGVSWTNALTIQAVTEFMDCGDLKSLLDSSRAGSLTWANLKCQIAIDIADALVYLHTLNPKLIHRDLKSRNVLIDAQSGAKLSDFGISRNRSFDETMTAGVGTARWIAPEVILGGHYTEFADIYSFGVVLSELDTCKAPFYDATNTNGGKMQDVTILQLVSAGKLQPSFNESCPSSVVKLARACLSFDPAQRPSAIHISYELRKIMKDEL</sequence>
<dbReference type="Gene3D" id="3.80.10.10">
    <property type="entry name" value="Ribonuclease Inhibitor"/>
    <property type="match status" value="1"/>
</dbReference>
<dbReference type="Gene3D" id="1.10.510.10">
    <property type="entry name" value="Transferase(Phosphotransferase) domain 1"/>
    <property type="match status" value="1"/>
</dbReference>
<dbReference type="Pfam" id="PF07714">
    <property type="entry name" value="PK_Tyr_Ser-Thr"/>
    <property type="match status" value="1"/>
</dbReference>
<dbReference type="AlphaFoldDB" id="A0AAV0TUK0"/>
<keyword evidence="4" id="KW-0732">Signal</keyword>
<evidence type="ECO:0000256" key="2">
    <source>
        <dbReference type="ARBA" id="ARBA00022737"/>
    </source>
</evidence>
<dbReference type="InterPro" id="IPR032675">
    <property type="entry name" value="LRR_dom_sf"/>
</dbReference>
<dbReference type="InterPro" id="IPR001611">
    <property type="entry name" value="Leu-rich_rpt"/>
</dbReference>
<keyword evidence="3" id="KW-0812">Transmembrane</keyword>
<keyword evidence="1" id="KW-0433">Leucine-rich repeat</keyword>
<feature type="signal peptide" evidence="4">
    <location>
        <begin position="1"/>
        <end position="18"/>
    </location>
</feature>
<dbReference type="InterPro" id="IPR011009">
    <property type="entry name" value="Kinase-like_dom_sf"/>
</dbReference>
<keyword evidence="3" id="KW-1133">Transmembrane helix</keyword>
<feature type="transmembrane region" description="Helical" evidence="3">
    <location>
        <begin position="346"/>
        <end position="367"/>
    </location>
</feature>
<protein>
    <recommendedName>
        <fullName evidence="5">Protein kinase domain-containing protein</fullName>
    </recommendedName>
</protein>
<dbReference type="SUPFAM" id="SSF52058">
    <property type="entry name" value="L domain-like"/>
    <property type="match status" value="1"/>
</dbReference>
<dbReference type="InterPro" id="IPR051681">
    <property type="entry name" value="Ser/Thr_Kinases-Pseudokinases"/>
</dbReference>
<dbReference type="InterPro" id="IPR008271">
    <property type="entry name" value="Ser/Thr_kinase_AS"/>
</dbReference>
<dbReference type="CDD" id="cd13999">
    <property type="entry name" value="STKc_MAP3K-like"/>
    <property type="match status" value="1"/>
</dbReference>
<gene>
    <name evidence="6" type="ORF">HBR001_LOCUS4188</name>
</gene>
<dbReference type="PANTHER" id="PTHR44329:SF214">
    <property type="entry name" value="PROTEIN KINASE DOMAIN-CONTAINING PROTEIN"/>
    <property type="match status" value="1"/>
</dbReference>
<comment type="caution">
    <text evidence="6">The sequence shown here is derived from an EMBL/GenBank/DDBJ whole genome shotgun (WGS) entry which is preliminary data.</text>
</comment>
<dbReference type="PRINTS" id="PR00109">
    <property type="entry name" value="TYRKINASE"/>
</dbReference>
<keyword evidence="2" id="KW-0677">Repeat</keyword>
<dbReference type="PROSITE" id="PS00108">
    <property type="entry name" value="PROTEIN_KINASE_ST"/>
    <property type="match status" value="1"/>
</dbReference>
<dbReference type="GO" id="GO:0004674">
    <property type="term" value="F:protein serine/threonine kinase activity"/>
    <property type="evidence" value="ECO:0007669"/>
    <property type="project" value="TreeGrafter"/>
</dbReference>
<keyword evidence="3" id="KW-0472">Membrane</keyword>
<evidence type="ECO:0000313" key="7">
    <source>
        <dbReference type="Proteomes" id="UP001162031"/>
    </source>
</evidence>
<dbReference type="PROSITE" id="PS51450">
    <property type="entry name" value="LRR"/>
    <property type="match status" value="1"/>
</dbReference>
<dbReference type="PROSITE" id="PS51257">
    <property type="entry name" value="PROKAR_LIPOPROTEIN"/>
    <property type="match status" value="1"/>
</dbReference>
<dbReference type="PROSITE" id="PS50011">
    <property type="entry name" value="PROTEIN_KINASE_DOM"/>
    <property type="match status" value="1"/>
</dbReference>
<dbReference type="Proteomes" id="UP001162031">
    <property type="component" value="Unassembled WGS sequence"/>
</dbReference>
<accession>A0AAV0TUK0</accession>
<organism evidence="6 7">
    <name type="scientific">Hyaloperonospora brassicae</name>
    <name type="common">Brassica downy mildew</name>
    <name type="synonym">Peronospora brassicae</name>
    <dbReference type="NCBI Taxonomy" id="162125"/>
    <lineage>
        <taxon>Eukaryota</taxon>
        <taxon>Sar</taxon>
        <taxon>Stramenopiles</taxon>
        <taxon>Oomycota</taxon>
        <taxon>Peronosporomycetes</taxon>
        <taxon>Peronosporales</taxon>
        <taxon>Peronosporaceae</taxon>
        <taxon>Hyaloperonospora</taxon>
    </lineage>
</organism>
<dbReference type="GO" id="GO:0005524">
    <property type="term" value="F:ATP binding"/>
    <property type="evidence" value="ECO:0007669"/>
    <property type="project" value="InterPro"/>
</dbReference>
<dbReference type="SMART" id="SM00220">
    <property type="entry name" value="S_TKc"/>
    <property type="match status" value="1"/>
</dbReference>